<feature type="transmembrane region" description="Helical" evidence="6">
    <location>
        <begin position="258"/>
        <end position="281"/>
    </location>
</feature>
<dbReference type="PANTHER" id="PTHR45649:SF26">
    <property type="entry name" value="OS04G0435100 PROTEIN"/>
    <property type="match status" value="1"/>
</dbReference>
<feature type="transmembrane region" description="Helical" evidence="6">
    <location>
        <begin position="386"/>
        <end position="408"/>
    </location>
</feature>
<feature type="transmembrane region" description="Helical" evidence="6">
    <location>
        <begin position="149"/>
        <end position="168"/>
    </location>
</feature>
<feature type="transmembrane region" description="Helical" evidence="6">
    <location>
        <begin position="70"/>
        <end position="91"/>
    </location>
</feature>
<feature type="transmembrane region" description="Helical" evidence="6">
    <location>
        <begin position="219"/>
        <end position="237"/>
    </location>
</feature>
<accession>A0ABY4E0I2</accession>
<sequence>MKEHSVKEELHHAAEEAKHLAHVVDGKATQFERSIGLISNFSLGFTYLSPLTAVYSLFALAITLAGPPAFWWIVIAACGQLLVAVVFGETASQYPITGGLYPWARRLWGRKYAWMAAWVYLWALVVTVTSVAEYSATFVASLLGYEANAINGLITSVILLILCLVVNMSGTKNLARVARVGFWCEIVSVIALGIYLLIFHRAQPFSVIFDSMGVVASNGSYITAFITASLIGLFMFFGFEACGNVAEEVKNPSRQIPVAMILSIVFGAVSALVSILGYLLASPNLAAIVSGEVADPIPAILNDALGPMGGKIFVLIAIIAMVTCILSLQAALSRLIFSFARDEMLPQSTWMSKLSKNGVPDHAMVVSCLLPLLICVWVYFQPDNLARITAFAVIGIYISFQMVVFAALRQRLKGWKPAGEWTVGKWGLLINALALAYGITAIYLLAQPADSESFFDQWIVLIGLAVVIGSGLLYMLLAKPYGKSNAPENDAIAHAAAMRAQRNSQ</sequence>
<dbReference type="PIRSF" id="PIRSF006060">
    <property type="entry name" value="AA_transporter"/>
    <property type="match status" value="1"/>
</dbReference>
<evidence type="ECO:0000256" key="6">
    <source>
        <dbReference type="SAM" id="Phobius"/>
    </source>
</evidence>
<dbReference type="Proteomes" id="UP000832011">
    <property type="component" value="Chromosome"/>
</dbReference>
<keyword evidence="8" id="KW-1185">Reference proteome</keyword>
<keyword evidence="3 6" id="KW-0812">Transmembrane</keyword>
<organism evidence="7 8">
    <name type="scientific">Vitreoscilla massiliensis</name>
    <dbReference type="NCBI Taxonomy" id="1689272"/>
    <lineage>
        <taxon>Bacteria</taxon>
        <taxon>Pseudomonadati</taxon>
        <taxon>Pseudomonadota</taxon>
        <taxon>Betaproteobacteria</taxon>
        <taxon>Neisseriales</taxon>
        <taxon>Neisseriaceae</taxon>
        <taxon>Vitreoscilla</taxon>
    </lineage>
</organism>
<keyword evidence="2" id="KW-0813">Transport</keyword>
<keyword evidence="4 6" id="KW-1133">Transmembrane helix</keyword>
<dbReference type="InterPro" id="IPR002293">
    <property type="entry name" value="AA/rel_permease1"/>
</dbReference>
<gene>
    <name evidence="7" type="ORF">LVJ82_15420</name>
</gene>
<evidence type="ECO:0000256" key="2">
    <source>
        <dbReference type="ARBA" id="ARBA00022448"/>
    </source>
</evidence>
<feature type="transmembrane region" description="Helical" evidence="6">
    <location>
        <begin position="312"/>
        <end position="337"/>
    </location>
</feature>
<evidence type="ECO:0000313" key="7">
    <source>
        <dbReference type="EMBL" id="UOO88828.1"/>
    </source>
</evidence>
<evidence type="ECO:0000256" key="3">
    <source>
        <dbReference type="ARBA" id="ARBA00022692"/>
    </source>
</evidence>
<evidence type="ECO:0000256" key="1">
    <source>
        <dbReference type="ARBA" id="ARBA00004141"/>
    </source>
</evidence>
<protein>
    <submittedName>
        <fullName evidence="7">APC family permease</fullName>
    </submittedName>
</protein>
<name>A0ABY4E0I2_9NEIS</name>
<feature type="transmembrane region" description="Helical" evidence="6">
    <location>
        <begin position="180"/>
        <end position="199"/>
    </location>
</feature>
<dbReference type="Gene3D" id="1.20.1740.10">
    <property type="entry name" value="Amino acid/polyamine transporter I"/>
    <property type="match status" value="1"/>
</dbReference>
<dbReference type="EMBL" id="CP091511">
    <property type="protein sequence ID" value="UOO88828.1"/>
    <property type="molecule type" value="Genomic_DNA"/>
</dbReference>
<evidence type="ECO:0000256" key="5">
    <source>
        <dbReference type="ARBA" id="ARBA00023136"/>
    </source>
</evidence>
<comment type="subcellular location">
    <subcellularLocation>
        <location evidence="1">Membrane</location>
        <topology evidence="1">Multi-pass membrane protein</topology>
    </subcellularLocation>
</comment>
<proteinExistence type="predicted"/>
<keyword evidence="5 6" id="KW-0472">Membrane</keyword>
<feature type="transmembrane region" description="Helical" evidence="6">
    <location>
        <begin position="458"/>
        <end position="477"/>
    </location>
</feature>
<evidence type="ECO:0000256" key="4">
    <source>
        <dbReference type="ARBA" id="ARBA00022989"/>
    </source>
</evidence>
<feature type="transmembrane region" description="Helical" evidence="6">
    <location>
        <begin position="358"/>
        <end position="380"/>
    </location>
</feature>
<feature type="transmembrane region" description="Helical" evidence="6">
    <location>
        <begin position="41"/>
        <end position="64"/>
    </location>
</feature>
<feature type="transmembrane region" description="Helical" evidence="6">
    <location>
        <begin position="112"/>
        <end position="129"/>
    </location>
</feature>
<dbReference type="RefSeq" id="WP_082625693.1">
    <property type="nucleotide sequence ID" value="NZ_CABKVG010000010.1"/>
</dbReference>
<dbReference type="Pfam" id="PF13520">
    <property type="entry name" value="AA_permease_2"/>
    <property type="match status" value="1"/>
</dbReference>
<feature type="transmembrane region" description="Helical" evidence="6">
    <location>
        <begin position="428"/>
        <end position="446"/>
    </location>
</feature>
<evidence type="ECO:0000313" key="8">
    <source>
        <dbReference type="Proteomes" id="UP000832011"/>
    </source>
</evidence>
<dbReference type="PANTHER" id="PTHR45649">
    <property type="entry name" value="AMINO-ACID PERMEASE BAT1"/>
    <property type="match status" value="1"/>
</dbReference>
<reference evidence="7 8" key="1">
    <citation type="journal article" date="2022" name="Res Sq">
        <title>Evolution of multicellular longitudinally dividing oral cavity symbionts (Neisseriaceae).</title>
        <authorList>
            <person name="Nyongesa S."/>
            <person name="Weber P."/>
            <person name="Bernet E."/>
            <person name="Pullido F."/>
            <person name="Nieckarz M."/>
            <person name="Delaby M."/>
            <person name="Nieves C."/>
            <person name="Viehboeck T."/>
            <person name="Krause N."/>
            <person name="Rivera-Millot A."/>
            <person name="Nakamura A."/>
            <person name="Vischer N."/>
            <person name="VanNieuwenhze M."/>
            <person name="Brun Y."/>
            <person name="Cava F."/>
            <person name="Bulgheresi S."/>
            <person name="Veyrier F."/>
        </authorList>
    </citation>
    <scope>NUCLEOTIDE SEQUENCE [LARGE SCALE GENOMIC DNA]</scope>
    <source>
        <strain evidence="7 8">SN4</strain>
    </source>
</reference>